<dbReference type="AlphaFoldDB" id="A0A4Q0T5B4"/>
<protein>
    <submittedName>
        <fullName evidence="2">Uncharacterized protein</fullName>
    </submittedName>
</protein>
<evidence type="ECO:0000256" key="1">
    <source>
        <dbReference type="SAM" id="MobiDB-lite"/>
    </source>
</evidence>
<organism evidence="2 3">
    <name type="scientific">Granulicella sibirica</name>
    <dbReference type="NCBI Taxonomy" id="2479048"/>
    <lineage>
        <taxon>Bacteria</taxon>
        <taxon>Pseudomonadati</taxon>
        <taxon>Acidobacteriota</taxon>
        <taxon>Terriglobia</taxon>
        <taxon>Terriglobales</taxon>
        <taxon>Acidobacteriaceae</taxon>
        <taxon>Granulicella</taxon>
    </lineage>
</organism>
<reference evidence="2 3" key="1">
    <citation type="submission" date="2018-11" db="EMBL/GenBank/DDBJ databases">
        <authorList>
            <person name="Mardanov A.V."/>
            <person name="Ravin N.V."/>
            <person name="Dedysh S.N."/>
        </authorList>
    </citation>
    <scope>NUCLEOTIDE SEQUENCE [LARGE SCALE GENOMIC DNA]</scope>
    <source>
        <strain evidence="2 3">AF10</strain>
    </source>
</reference>
<accession>A0A4Q0T5B4</accession>
<evidence type="ECO:0000313" key="3">
    <source>
        <dbReference type="Proteomes" id="UP000289437"/>
    </source>
</evidence>
<dbReference type="Proteomes" id="UP000289437">
    <property type="component" value="Unassembled WGS sequence"/>
</dbReference>
<feature type="region of interest" description="Disordered" evidence="1">
    <location>
        <begin position="1"/>
        <end position="33"/>
    </location>
</feature>
<reference evidence="3" key="2">
    <citation type="submission" date="2019-02" db="EMBL/GenBank/DDBJ databases">
        <title>Granulicella sibirica sp. nov., a psychrotolerant acidobacterium isolated from an organic soil layer in forested tundra, West Siberia.</title>
        <authorList>
            <person name="Oshkin I.Y."/>
            <person name="Kulichevskaya I.S."/>
            <person name="Rijpstra W.I.C."/>
            <person name="Sinninghe Damste J.S."/>
            <person name="Rakitin A.L."/>
            <person name="Ravin N.V."/>
            <person name="Dedysh S.N."/>
        </authorList>
    </citation>
    <scope>NUCLEOTIDE SEQUENCE [LARGE SCALE GENOMIC DNA]</scope>
    <source>
        <strain evidence="3">AF10</strain>
    </source>
</reference>
<name>A0A4Q0T5B4_9BACT</name>
<evidence type="ECO:0000313" key="2">
    <source>
        <dbReference type="EMBL" id="RXH56806.1"/>
    </source>
</evidence>
<proteinExistence type="predicted"/>
<sequence length="60" mass="6969">MSCKRIVGKVIVRSPGSMRASKTRNRRRSLPQRLITKTQNAIMLDRRNVRTRSRLCGKET</sequence>
<dbReference type="EMBL" id="RDSM01000001">
    <property type="protein sequence ID" value="RXH56806.1"/>
    <property type="molecule type" value="Genomic_DNA"/>
</dbReference>
<comment type="caution">
    <text evidence="2">The sequence shown here is derived from an EMBL/GenBank/DDBJ whole genome shotgun (WGS) entry which is preliminary data.</text>
</comment>
<feature type="compositionally biased region" description="Basic residues" evidence="1">
    <location>
        <begin position="21"/>
        <end position="30"/>
    </location>
</feature>
<gene>
    <name evidence="2" type="ORF">GRAN_0116</name>
</gene>
<keyword evidence="3" id="KW-1185">Reference proteome</keyword>